<comment type="caution">
    <text evidence="8">The sequence shown here is derived from an EMBL/GenBank/DDBJ whole genome shotgun (WGS) entry which is preliminary data.</text>
</comment>
<dbReference type="GO" id="GO:0004322">
    <property type="term" value="F:ferroxidase activity"/>
    <property type="evidence" value="ECO:0007669"/>
    <property type="project" value="UniProtKB-EC"/>
</dbReference>
<comment type="catalytic activity">
    <reaction evidence="6">
        <text>4 Fe(2+) + O2 + 4 H(+) = 4 Fe(3+) + 2 H2O</text>
        <dbReference type="Rhea" id="RHEA:11148"/>
        <dbReference type="ChEBI" id="CHEBI:15377"/>
        <dbReference type="ChEBI" id="CHEBI:15378"/>
        <dbReference type="ChEBI" id="CHEBI:15379"/>
        <dbReference type="ChEBI" id="CHEBI:29033"/>
        <dbReference type="ChEBI" id="CHEBI:29034"/>
        <dbReference type="EC" id="1.16.3.1"/>
    </reaction>
</comment>
<dbReference type="PROSITE" id="PS50905">
    <property type="entry name" value="FERRITIN_LIKE"/>
    <property type="match status" value="1"/>
</dbReference>
<keyword evidence="3 5" id="KW-0479">Metal-binding</keyword>
<organism evidence="8 9">
    <name type="scientific">Parnassius apollo</name>
    <name type="common">Apollo butterfly</name>
    <name type="synonym">Papilio apollo</name>
    <dbReference type="NCBI Taxonomy" id="110799"/>
    <lineage>
        <taxon>Eukaryota</taxon>
        <taxon>Metazoa</taxon>
        <taxon>Ecdysozoa</taxon>
        <taxon>Arthropoda</taxon>
        <taxon>Hexapoda</taxon>
        <taxon>Insecta</taxon>
        <taxon>Pterygota</taxon>
        <taxon>Neoptera</taxon>
        <taxon>Endopterygota</taxon>
        <taxon>Lepidoptera</taxon>
        <taxon>Glossata</taxon>
        <taxon>Ditrysia</taxon>
        <taxon>Papilionoidea</taxon>
        <taxon>Papilionidae</taxon>
        <taxon>Parnassiinae</taxon>
        <taxon>Parnassini</taxon>
        <taxon>Parnassius</taxon>
        <taxon>Parnassius</taxon>
    </lineage>
</organism>
<dbReference type="EMBL" id="CAJQZP010000501">
    <property type="protein sequence ID" value="CAG4964560.1"/>
    <property type="molecule type" value="Genomic_DNA"/>
</dbReference>
<evidence type="ECO:0000313" key="9">
    <source>
        <dbReference type="Proteomes" id="UP000691718"/>
    </source>
</evidence>
<dbReference type="GO" id="GO:0005737">
    <property type="term" value="C:cytoplasm"/>
    <property type="evidence" value="ECO:0007669"/>
    <property type="project" value="TreeGrafter"/>
</dbReference>
<reference evidence="8" key="1">
    <citation type="submission" date="2021-04" db="EMBL/GenBank/DDBJ databases">
        <authorList>
            <person name="Tunstrom K."/>
        </authorList>
    </citation>
    <scope>NUCLEOTIDE SEQUENCE</scope>
</reference>
<evidence type="ECO:0000256" key="6">
    <source>
        <dbReference type="RuleBase" id="RU361145"/>
    </source>
</evidence>
<evidence type="ECO:0000256" key="2">
    <source>
        <dbReference type="ARBA" id="ARBA00022434"/>
    </source>
</evidence>
<dbReference type="InterPro" id="IPR001519">
    <property type="entry name" value="Ferritin"/>
</dbReference>
<evidence type="ECO:0000259" key="7">
    <source>
        <dbReference type="PROSITE" id="PS50905"/>
    </source>
</evidence>
<evidence type="ECO:0000256" key="3">
    <source>
        <dbReference type="ARBA" id="ARBA00022723"/>
    </source>
</evidence>
<dbReference type="GO" id="GO:0006879">
    <property type="term" value="P:intracellular iron ion homeostasis"/>
    <property type="evidence" value="ECO:0007669"/>
    <property type="project" value="UniProtKB-KW"/>
</dbReference>
<evidence type="ECO:0000256" key="5">
    <source>
        <dbReference type="PIRSR" id="PIRSR601519-1"/>
    </source>
</evidence>
<dbReference type="Pfam" id="PF00210">
    <property type="entry name" value="Ferritin"/>
    <property type="match status" value="1"/>
</dbReference>
<feature type="binding site" evidence="5">
    <location>
        <position position="84"/>
    </location>
    <ligand>
        <name>Fe cation</name>
        <dbReference type="ChEBI" id="CHEBI:24875"/>
        <label>1</label>
    </ligand>
</feature>
<sequence>MYKEELEHMQRLIEYQLIRGGAIVISGLNAPIVNENLTLYCAFKQGLDMEKSVTELLENIVNVAESVNDYQCADFITSVYLAEQMASINEFSHHITNMSRICGDEHAIYHYDQTLLKSYPHSFNFKMPGN</sequence>
<dbReference type="PANTHER" id="PTHR11431">
    <property type="entry name" value="FERRITIN"/>
    <property type="match status" value="1"/>
</dbReference>
<dbReference type="Proteomes" id="UP000691718">
    <property type="component" value="Unassembled WGS sequence"/>
</dbReference>
<comment type="similarity">
    <text evidence="1 6">Belongs to the ferritin family.</text>
</comment>
<dbReference type="GO" id="GO:0006826">
    <property type="term" value="P:iron ion transport"/>
    <property type="evidence" value="ECO:0007669"/>
    <property type="project" value="InterPro"/>
</dbReference>
<evidence type="ECO:0000256" key="1">
    <source>
        <dbReference type="ARBA" id="ARBA00007513"/>
    </source>
</evidence>
<feature type="binding site" evidence="5">
    <location>
        <position position="50"/>
    </location>
    <ligand>
        <name>Fe cation</name>
        <dbReference type="ChEBI" id="CHEBI:24875"/>
        <label>1</label>
    </ligand>
</feature>
<protein>
    <recommendedName>
        <fullName evidence="6">Ferritin</fullName>
        <ecNumber evidence="6">1.16.3.1</ecNumber>
    </recommendedName>
</protein>
<dbReference type="InterPro" id="IPR009040">
    <property type="entry name" value="Ferritin-like_diiron"/>
</dbReference>
<dbReference type="OrthoDB" id="6850041at2759"/>
<comment type="function">
    <text evidence="6">Stores iron in a soluble, non-toxic, readily available form. Important for iron homeostasis. Iron is taken up in the ferrous form and deposited as ferric hydroxides after oxidation.</text>
</comment>
<feature type="domain" description="Ferritin-like diiron" evidence="7">
    <location>
        <begin position="1"/>
        <end position="102"/>
    </location>
</feature>
<evidence type="ECO:0000313" key="8">
    <source>
        <dbReference type="EMBL" id="CAG4964560.1"/>
    </source>
</evidence>
<dbReference type="AlphaFoldDB" id="A0A8S3WLF9"/>
<keyword evidence="9" id="KW-1185">Reference proteome</keyword>
<keyword evidence="2 6" id="KW-0409">Iron storage</keyword>
<keyword evidence="4 5" id="KW-0408">Iron</keyword>
<name>A0A8S3WLF9_PARAO</name>
<keyword evidence="6" id="KW-0560">Oxidoreductase</keyword>
<feature type="binding site" evidence="5">
    <location>
        <position position="5"/>
    </location>
    <ligand>
        <name>Fe cation</name>
        <dbReference type="ChEBI" id="CHEBI:24875"/>
        <label>1</label>
    </ligand>
</feature>
<dbReference type="PANTHER" id="PTHR11431:SF75">
    <property type="entry name" value="FERRITIN"/>
    <property type="match status" value="1"/>
</dbReference>
<accession>A0A8S3WLF9</accession>
<feature type="binding site" evidence="5">
    <location>
        <position position="8"/>
    </location>
    <ligand>
        <name>Fe cation</name>
        <dbReference type="ChEBI" id="CHEBI:24875"/>
        <label>1</label>
    </ligand>
</feature>
<dbReference type="GO" id="GO:0008199">
    <property type="term" value="F:ferric iron binding"/>
    <property type="evidence" value="ECO:0007669"/>
    <property type="project" value="InterPro"/>
</dbReference>
<evidence type="ECO:0000256" key="4">
    <source>
        <dbReference type="ARBA" id="ARBA00023004"/>
    </source>
</evidence>
<dbReference type="EC" id="1.16.3.1" evidence="6"/>
<gene>
    <name evidence="8" type="ORF">PAPOLLO_LOCUS7211</name>
</gene>
<proteinExistence type="inferred from homology"/>
<dbReference type="GO" id="GO:0008198">
    <property type="term" value="F:ferrous iron binding"/>
    <property type="evidence" value="ECO:0007669"/>
    <property type="project" value="TreeGrafter"/>
</dbReference>
<dbReference type="InterPro" id="IPR008331">
    <property type="entry name" value="Ferritin_DPS_dom"/>
</dbReference>